<proteinExistence type="predicted"/>
<evidence type="ECO:0000259" key="2">
    <source>
        <dbReference type="SMART" id="SM00867"/>
    </source>
</evidence>
<accession>A0A926S6N6</accession>
<dbReference type="PANTHER" id="PTHR34406">
    <property type="entry name" value="PROTEIN YCEI"/>
    <property type="match status" value="1"/>
</dbReference>
<comment type="caution">
    <text evidence="3">The sequence shown here is derived from an EMBL/GenBank/DDBJ whole genome shotgun (WGS) entry which is preliminary data.</text>
</comment>
<protein>
    <submittedName>
        <fullName evidence="3">YceI family protein</fullName>
    </submittedName>
</protein>
<feature type="domain" description="Lipid/polyisoprenoid-binding YceI-like" evidence="2">
    <location>
        <begin position="26"/>
        <end position="184"/>
    </location>
</feature>
<gene>
    <name evidence="3" type="ORF">HK439_10440</name>
</gene>
<name>A0A926S6N6_9HYPH</name>
<dbReference type="InterPro" id="IPR007372">
    <property type="entry name" value="Lipid/polyisoprenoid-bd_YceI"/>
</dbReference>
<keyword evidence="1" id="KW-0732">Signal</keyword>
<organism evidence="3 4">
    <name type="scientific">Roseibium aggregatum</name>
    <dbReference type="NCBI Taxonomy" id="187304"/>
    <lineage>
        <taxon>Bacteria</taxon>
        <taxon>Pseudomonadati</taxon>
        <taxon>Pseudomonadota</taxon>
        <taxon>Alphaproteobacteria</taxon>
        <taxon>Hyphomicrobiales</taxon>
        <taxon>Stappiaceae</taxon>
        <taxon>Roseibium</taxon>
    </lineage>
</organism>
<dbReference type="AlphaFoldDB" id="A0A926S6N6"/>
<dbReference type="RefSeq" id="WP_190291350.1">
    <property type="nucleotide sequence ID" value="NZ_JABFCZ010000010.1"/>
</dbReference>
<dbReference type="EMBL" id="JABFCZ010000010">
    <property type="protein sequence ID" value="MBD1546682.1"/>
    <property type="molecule type" value="Genomic_DNA"/>
</dbReference>
<sequence>MHLKHHAIAALTLLATVFAHPAFADTWTVDRDKSSLSFEVVQGEGTVSGSFSSWDAVIDFDPAAPEQAKIKATIDTASAATGSAQFDGMLPGPDFFDAPGFPQAVFESDKVTALGGDAYRAEGTLTIRDISQPVTLDFTLTITGDTAVADGTATVSRTAHKVGASVATDTLADAVKVKLDLKATR</sequence>
<feature type="chain" id="PRO_5038079868" evidence="1">
    <location>
        <begin position="25"/>
        <end position="185"/>
    </location>
</feature>
<feature type="signal peptide" evidence="1">
    <location>
        <begin position="1"/>
        <end position="24"/>
    </location>
</feature>
<evidence type="ECO:0000256" key="1">
    <source>
        <dbReference type="SAM" id="SignalP"/>
    </source>
</evidence>
<dbReference type="InterPro" id="IPR036761">
    <property type="entry name" value="TTHA0802/YceI-like_sf"/>
</dbReference>
<dbReference type="SUPFAM" id="SSF101874">
    <property type="entry name" value="YceI-like"/>
    <property type="match status" value="1"/>
</dbReference>
<evidence type="ECO:0000313" key="4">
    <source>
        <dbReference type="Proteomes" id="UP000598467"/>
    </source>
</evidence>
<dbReference type="Gene3D" id="2.40.128.110">
    <property type="entry name" value="Lipid/polyisoprenoid-binding, YceI-like"/>
    <property type="match status" value="1"/>
</dbReference>
<dbReference type="SMART" id="SM00867">
    <property type="entry name" value="YceI"/>
    <property type="match status" value="1"/>
</dbReference>
<reference evidence="3" key="1">
    <citation type="submission" date="2020-05" db="EMBL/GenBank/DDBJ databases">
        <title>Identification of trans-AT polyketide cluster in two marine bacteria, producers of a novel glutaramide-containing polyketide sesbanimide D and analogs.</title>
        <authorList>
            <person name="Kacar D."/>
            <person name="Rodriguez P."/>
            <person name="Canedo L."/>
            <person name="Gonzalez E."/>
            <person name="Galan B."/>
            <person name="De La Calle F."/>
            <person name="Garcia J.L."/>
        </authorList>
    </citation>
    <scope>NUCLEOTIDE SEQUENCE</scope>
    <source>
        <strain evidence="3">PHM038</strain>
    </source>
</reference>
<dbReference type="Pfam" id="PF04264">
    <property type="entry name" value="YceI"/>
    <property type="match status" value="1"/>
</dbReference>
<evidence type="ECO:0000313" key="3">
    <source>
        <dbReference type="EMBL" id="MBD1546682.1"/>
    </source>
</evidence>
<dbReference type="PANTHER" id="PTHR34406:SF1">
    <property type="entry name" value="PROTEIN YCEI"/>
    <property type="match status" value="1"/>
</dbReference>
<dbReference type="Proteomes" id="UP000598467">
    <property type="component" value="Unassembled WGS sequence"/>
</dbReference>